<reference evidence="1" key="2">
    <citation type="submission" date="2023-06" db="EMBL/GenBank/DDBJ databases">
        <authorList>
            <person name="Ma L."/>
            <person name="Liu K.-W."/>
            <person name="Li Z."/>
            <person name="Hsiao Y.-Y."/>
            <person name="Qi Y."/>
            <person name="Fu T."/>
            <person name="Tang G."/>
            <person name="Zhang D."/>
            <person name="Sun W.-H."/>
            <person name="Liu D.-K."/>
            <person name="Li Y."/>
            <person name="Chen G.-Z."/>
            <person name="Liu X.-D."/>
            <person name="Liao X.-Y."/>
            <person name="Jiang Y.-T."/>
            <person name="Yu X."/>
            <person name="Hao Y."/>
            <person name="Huang J."/>
            <person name="Zhao X.-W."/>
            <person name="Ke S."/>
            <person name="Chen Y.-Y."/>
            <person name="Wu W.-L."/>
            <person name="Hsu J.-L."/>
            <person name="Lin Y.-F."/>
            <person name="Huang M.-D."/>
            <person name="Li C.-Y."/>
            <person name="Huang L."/>
            <person name="Wang Z.-W."/>
            <person name="Zhao X."/>
            <person name="Zhong W.-Y."/>
            <person name="Peng D.-H."/>
            <person name="Ahmad S."/>
            <person name="Lan S."/>
            <person name="Zhang J.-S."/>
            <person name="Tsai W.-C."/>
            <person name="Van De Peer Y."/>
            <person name="Liu Z.-J."/>
        </authorList>
    </citation>
    <scope>NUCLEOTIDE SEQUENCE</scope>
    <source>
        <strain evidence="1">CP</strain>
        <tissue evidence="1">Leaves</tissue>
    </source>
</reference>
<evidence type="ECO:0000313" key="2">
    <source>
        <dbReference type="Proteomes" id="UP001180020"/>
    </source>
</evidence>
<evidence type="ECO:0000313" key="1">
    <source>
        <dbReference type="EMBL" id="KAK1310436.1"/>
    </source>
</evidence>
<organism evidence="1 2">
    <name type="scientific">Acorus calamus</name>
    <name type="common">Sweet flag</name>
    <dbReference type="NCBI Taxonomy" id="4465"/>
    <lineage>
        <taxon>Eukaryota</taxon>
        <taxon>Viridiplantae</taxon>
        <taxon>Streptophyta</taxon>
        <taxon>Embryophyta</taxon>
        <taxon>Tracheophyta</taxon>
        <taxon>Spermatophyta</taxon>
        <taxon>Magnoliopsida</taxon>
        <taxon>Liliopsida</taxon>
        <taxon>Acoraceae</taxon>
        <taxon>Acorus</taxon>
    </lineage>
</organism>
<dbReference type="Proteomes" id="UP001180020">
    <property type="component" value="Unassembled WGS sequence"/>
</dbReference>
<gene>
    <name evidence="1" type="ORF">QJS10_CPA08g00704</name>
</gene>
<dbReference type="AlphaFoldDB" id="A0AAV9EAC0"/>
<accession>A0AAV9EAC0</accession>
<protein>
    <submittedName>
        <fullName evidence="1">Uncharacterized protein</fullName>
    </submittedName>
</protein>
<sequence>MMVRVLELRRAKWRRSTKGAMKRADDNSAAAIISQSIVPAGAWTIWRTRNEAIFNGARVY</sequence>
<reference evidence="1" key="1">
    <citation type="journal article" date="2023" name="Nat. Commun.">
        <title>Diploid and tetraploid genomes of Acorus and the evolution of monocots.</title>
        <authorList>
            <person name="Ma L."/>
            <person name="Liu K.W."/>
            <person name="Li Z."/>
            <person name="Hsiao Y.Y."/>
            <person name="Qi Y."/>
            <person name="Fu T."/>
            <person name="Tang G.D."/>
            <person name="Zhang D."/>
            <person name="Sun W.H."/>
            <person name="Liu D.K."/>
            <person name="Li Y."/>
            <person name="Chen G.Z."/>
            <person name="Liu X.D."/>
            <person name="Liao X.Y."/>
            <person name="Jiang Y.T."/>
            <person name="Yu X."/>
            <person name="Hao Y."/>
            <person name="Huang J."/>
            <person name="Zhao X.W."/>
            <person name="Ke S."/>
            <person name="Chen Y.Y."/>
            <person name="Wu W.L."/>
            <person name="Hsu J.L."/>
            <person name="Lin Y.F."/>
            <person name="Huang M.D."/>
            <person name="Li C.Y."/>
            <person name="Huang L."/>
            <person name="Wang Z.W."/>
            <person name="Zhao X."/>
            <person name="Zhong W.Y."/>
            <person name="Peng D.H."/>
            <person name="Ahmad S."/>
            <person name="Lan S."/>
            <person name="Zhang J.S."/>
            <person name="Tsai W.C."/>
            <person name="Van de Peer Y."/>
            <person name="Liu Z.J."/>
        </authorList>
    </citation>
    <scope>NUCLEOTIDE SEQUENCE</scope>
    <source>
        <strain evidence="1">CP</strain>
    </source>
</reference>
<dbReference type="EMBL" id="JAUJYO010000008">
    <property type="protein sequence ID" value="KAK1310436.1"/>
    <property type="molecule type" value="Genomic_DNA"/>
</dbReference>
<proteinExistence type="predicted"/>
<name>A0AAV9EAC0_ACOCL</name>
<keyword evidence="2" id="KW-1185">Reference proteome</keyword>
<comment type="caution">
    <text evidence="1">The sequence shown here is derived from an EMBL/GenBank/DDBJ whole genome shotgun (WGS) entry which is preliminary data.</text>
</comment>